<gene>
    <name evidence="1" type="ORF">M6B38_288855</name>
</gene>
<reference evidence="1" key="2">
    <citation type="submission" date="2023-04" db="EMBL/GenBank/DDBJ databases">
        <authorList>
            <person name="Bruccoleri R.E."/>
            <person name="Oakeley E.J."/>
            <person name="Faust A.-M."/>
            <person name="Dessus-Babus S."/>
            <person name="Altorfer M."/>
            <person name="Burckhardt D."/>
            <person name="Oertli M."/>
            <person name="Naumann U."/>
            <person name="Petersen F."/>
            <person name="Wong J."/>
        </authorList>
    </citation>
    <scope>NUCLEOTIDE SEQUENCE</scope>
    <source>
        <strain evidence="1">GSM-AAB239-AS_SAM_17_03QT</strain>
        <tissue evidence="1">Leaf</tissue>
    </source>
</reference>
<dbReference type="Proteomes" id="UP001140949">
    <property type="component" value="Unassembled WGS sequence"/>
</dbReference>
<name>A0AAX6HX95_IRIPA</name>
<evidence type="ECO:0000313" key="1">
    <source>
        <dbReference type="EMBL" id="KAJ6845114.1"/>
    </source>
</evidence>
<proteinExistence type="predicted"/>
<dbReference type="EMBL" id="JANAVB010006396">
    <property type="protein sequence ID" value="KAJ6845114.1"/>
    <property type="molecule type" value="Genomic_DNA"/>
</dbReference>
<sequence>MLIITRTIPSSTKLCLASATADRFLSVPAAASCEMESPTWHTSIRGRTPPCPAIDRAVSADIESRCSDTTAFSLPTRLPDSVSLISGGRTPSDISRPSQFPVSASRQTTLAAFSLIFGAVAAASSWTRADMLLRPSRATTPFSSSLSASRSPSIARCLASLCPICSRASSSRTTSAESSGAAVVLAGGWFDSPSTPVLISSRQSCMHRSSFAAIASRSLCIRSLPTGGAEEPEQRSARSMVSETALETDWSCSTQSAFLAKKGWLERSERHGGMRSSLDAMELHRDTKLLADLALATAAGTSWWARPSQCSVEPDSCSTILYLLCRWCCSYCS</sequence>
<protein>
    <submittedName>
        <fullName evidence="1">Uncharacterized protein</fullName>
    </submittedName>
</protein>
<evidence type="ECO:0000313" key="2">
    <source>
        <dbReference type="Proteomes" id="UP001140949"/>
    </source>
</evidence>
<organism evidence="1 2">
    <name type="scientific">Iris pallida</name>
    <name type="common">Sweet iris</name>
    <dbReference type="NCBI Taxonomy" id="29817"/>
    <lineage>
        <taxon>Eukaryota</taxon>
        <taxon>Viridiplantae</taxon>
        <taxon>Streptophyta</taxon>
        <taxon>Embryophyta</taxon>
        <taxon>Tracheophyta</taxon>
        <taxon>Spermatophyta</taxon>
        <taxon>Magnoliopsida</taxon>
        <taxon>Liliopsida</taxon>
        <taxon>Asparagales</taxon>
        <taxon>Iridaceae</taxon>
        <taxon>Iridoideae</taxon>
        <taxon>Irideae</taxon>
        <taxon>Iris</taxon>
    </lineage>
</organism>
<dbReference type="AlphaFoldDB" id="A0AAX6HX95"/>
<comment type="caution">
    <text evidence="1">The sequence shown here is derived from an EMBL/GenBank/DDBJ whole genome shotgun (WGS) entry which is preliminary data.</text>
</comment>
<keyword evidence="2" id="KW-1185">Reference proteome</keyword>
<accession>A0AAX6HX95</accession>
<reference evidence="1" key="1">
    <citation type="journal article" date="2023" name="GigaByte">
        <title>Genome assembly of the bearded iris, Iris pallida Lam.</title>
        <authorList>
            <person name="Bruccoleri R.E."/>
            <person name="Oakeley E.J."/>
            <person name="Faust A.M.E."/>
            <person name="Altorfer M."/>
            <person name="Dessus-Babus S."/>
            <person name="Burckhardt D."/>
            <person name="Oertli M."/>
            <person name="Naumann U."/>
            <person name="Petersen F."/>
            <person name="Wong J."/>
        </authorList>
    </citation>
    <scope>NUCLEOTIDE SEQUENCE</scope>
    <source>
        <strain evidence="1">GSM-AAB239-AS_SAM_17_03QT</strain>
    </source>
</reference>